<dbReference type="EMBL" id="CP098611">
    <property type="protein sequence ID" value="USR90607.1"/>
    <property type="molecule type" value="Genomic_DNA"/>
</dbReference>
<dbReference type="PANTHER" id="PTHR42949:SF3">
    <property type="entry name" value="ANAEROBIC GLYCEROL-3-PHOSPHATE DEHYDROGENASE SUBUNIT B"/>
    <property type="match status" value="1"/>
</dbReference>
<evidence type="ECO:0000256" key="1">
    <source>
        <dbReference type="ARBA" id="ARBA00023002"/>
    </source>
</evidence>
<dbReference type="SUPFAM" id="SSF51905">
    <property type="entry name" value="FAD/NAD(P)-binding domain"/>
    <property type="match status" value="1"/>
</dbReference>
<dbReference type="RefSeq" id="WP_252662632.1">
    <property type="nucleotide sequence ID" value="NZ_CP098611.1"/>
</dbReference>
<sequence>MLITNPKHLKPDYDVVVVGGGPAGMGAAIGAKESGAERVLVVDREKEAGGVLLQCIHPGFGLHHFKEELTGPEYAQRYLEQVLDQDIDLATDSYVLDLDRDNRVKLMSGQAGVNVLSSKAVVLAMGARERTRGAIRTPGTRVSGVLTAGLAQRFVNMMGLLPGNRAVILGSGDIGLIMARRLTLEGVEVVGVYEIMPHANGLNRNIVQCLQDFDIPLHLSTTVVDIHGGDRLEAVTVAPVDGFTPDMSRRQRIPCDTLLLSIGLIPDNELARQLNLRFDPITSGPLVSSTMETSKDGVFACGNTVHIHDLVDFVSQESELAGRNAGLYARGQQPPPDNIRLIPGENVGYCVPQTISSDRDHTVYMRVRRPMENCLLRLGEVYEKKIRFVLPAEMVNIKVRPKFLQQFHGDSLRVDIVPQP</sequence>
<dbReference type="InterPro" id="IPR051691">
    <property type="entry name" value="Metab_Enz_Cyan_OpOx_G3PDH"/>
</dbReference>
<dbReference type="InterPro" id="IPR023753">
    <property type="entry name" value="FAD/NAD-binding_dom"/>
</dbReference>
<reference evidence="3" key="1">
    <citation type="submission" date="2022-06" db="EMBL/GenBank/DDBJ databases">
        <title>Genome sequence of Phormidium yuhuli AB48 isolated from an industrial photobioreactor environment.</title>
        <authorList>
            <person name="Qiu Y."/>
            <person name="Noonan A.J.C."/>
            <person name="Dofher K."/>
            <person name="Koch M."/>
            <person name="Kieft B."/>
            <person name="Lin X."/>
            <person name="Ziels R.M."/>
            <person name="Hallam S.J."/>
        </authorList>
    </citation>
    <scope>NUCLEOTIDE SEQUENCE</scope>
    <source>
        <strain evidence="3">AB48</strain>
    </source>
</reference>
<dbReference type="Pfam" id="PF07992">
    <property type="entry name" value="Pyr_redox_2"/>
    <property type="match status" value="1"/>
</dbReference>
<proteinExistence type="predicted"/>
<feature type="domain" description="FAD/NAD(P)-binding" evidence="2">
    <location>
        <begin position="13"/>
        <end position="305"/>
    </location>
</feature>
<dbReference type="PRINTS" id="PR00368">
    <property type="entry name" value="FADPNR"/>
</dbReference>
<dbReference type="InterPro" id="IPR036188">
    <property type="entry name" value="FAD/NAD-bd_sf"/>
</dbReference>
<dbReference type="Proteomes" id="UP001056708">
    <property type="component" value="Chromosome"/>
</dbReference>
<evidence type="ECO:0000313" key="3">
    <source>
        <dbReference type="EMBL" id="USR90607.1"/>
    </source>
</evidence>
<keyword evidence="1" id="KW-0560">Oxidoreductase</keyword>
<organism evidence="3 4">
    <name type="scientific">Phormidium yuhuli AB48</name>
    <dbReference type="NCBI Taxonomy" id="2940671"/>
    <lineage>
        <taxon>Bacteria</taxon>
        <taxon>Bacillati</taxon>
        <taxon>Cyanobacteriota</taxon>
        <taxon>Cyanophyceae</taxon>
        <taxon>Oscillatoriophycideae</taxon>
        <taxon>Oscillatoriales</taxon>
        <taxon>Oscillatoriaceae</taxon>
        <taxon>Phormidium</taxon>
        <taxon>Phormidium yuhuli</taxon>
    </lineage>
</organism>
<dbReference type="PANTHER" id="PTHR42949">
    <property type="entry name" value="ANAEROBIC GLYCEROL-3-PHOSPHATE DEHYDROGENASE SUBUNIT B"/>
    <property type="match status" value="1"/>
</dbReference>
<evidence type="ECO:0000259" key="2">
    <source>
        <dbReference type="Pfam" id="PF07992"/>
    </source>
</evidence>
<keyword evidence="4" id="KW-1185">Reference proteome</keyword>
<protein>
    <submittedName>
        <fullName evidence="3">NAD(P)/FAD-dependent oxidoreductase</fullName>
    </submittedName>
</protein>
<evidence type="ECO:0000313" key="4">
    <source>
        <dbReference type="Proteomes" id="UP001056708"/>
    </source>
</evidence>
<gene>
    <name evidence="3" type="ORF">NEA10_17515</name>
</gene>
<dbReference type="PRINTS" id="PR00469">
    <property type="entry name" value="PNDRDTASEII"/>
</dbReference>
<accession>A0ABY5AP34</accession>
<name>A0ABY5AP34_9CYAN</name>
<dbReference type="Gene3D" id="3.50.50.60">
    <property type="entry name" value="FAD/NAD(P)-binding domain"/>
    <property type="match status" value="2"/>
</dbReference>